<reference evidence="2 3" key="1">
    <citation type="submission" date="2014-07" db="EMBL/GenBank/DDBJ databases">
        <title>Comparative analysis of Nitrosococcus oceani genome inventories of strains from Pacific and Atlantic gyres.</title>
        <authorList>
            <person name="Lim C.K."/>
            <person name="Wang L."/>
            <person name="Sayavedra-Soto L.A."/>
            <person name="Klotz M.G."/>
        </authorList>
    </citation>
    <scope>NUCLEOTIDE SEQUENCE [LARGE SCALE GENOMIC DNA]</scope>
    <source>
        <strain evidence="2 3">C-27</strain>
        <plasmid evidence="2">pA</plasmid>
    </source>
</reference>
<protein>
    <submittedName>
        <fullName evidence="2">Polymerase</fullName>
    </submittedName>
</protein>
<dbReference type="PROSITE" id="PS51977">
    <property type="entry name" value="WGR"/>
    <property type="match status" value="1"/>
</dbReference>
<dbReference type="Proteomes" id="UP000028839">
    <property type="component" value="Unassembled WGS sequence"/>
</dbReference>
<dbReference type="SUPFAM" id="SSF142921">
    <property type="entry name" value="WGR domain-like"/>
    <property type="match status" value="1"/>
</dbReference>
<dbReference type="AlphaFoldDB" id="A0A0E2YXJ6"/>
<dbReference type="CDD" id="cd07996">
    <property type="entry name" value="WGR_MMR_like"/>
    <property type="match status" value="1"/>
</dbReference>
<dbReference type="InterPro" id="IPR008893">
    <property type="entry name" value="WGR_domain"/>
</dbReference>
<dbReference type="OrthoDB" id="5801306at2"/>
<feature type="domain" description="WGR" evidence="1">
    <location>
        <begin position="1"/>
        <end position="86"/>
    </location>
</feature>
<organism evidence="2 3">
    <name type="scientific">Nitrosococcus oceani C-27</name>
    <dbReference type="NCBI Taxonomy" id="314279"/>
    <lineage>
        <taxon>Bacteria</taxon>
        <taxon>Pseudomonadati</taxon>
        <taxon>Pseudomonadota</taxon>
        <taxon>Gammaproteobacteria</taxon>
        <taxon>Chromatiales</taxon>
        <taxon>Chromatiaceae</taxon>
        <taxon>Nitrosococcus</taxon>
    </lineage>
</organism>
<dbReference type="InterPro" id="IPR049809">
    <property type="entry name" value="YehF/YfeS-like_WGR"/>
</dbReference>
<sequence length="86" mass="10295">MKHPGKADWTRVAYLEKRNPEKRQFRFYRIMITQTLFGSWAMIREWGRIGSPGTVREVWFDSEQEALEAGEKLMNQKTRRGYQVIT</sequence>
<gene>
    <name evidence="2" type="ORF">IB75_18550</name>
</gene>
<evidence type="ECO:0000313" key="2">
    <source>
        <dbReference type="EMBL" id="KFI17761.1"/>
    </source>
</evidence>
<evidence type="ECO:0000313" key="3">
    <source>
        <dbReference type="Proteomes" id="UP000028839"/>
    </source>
</evidence>
<name>A0A0E2YXJ6_9GAMM</name>
<evidence type="ECO:0000259" key="1">
    <source>
        <dbReference type="PROSITE" id="PS51977"/>
    </source>
</evidence>
<dbReference type="Gene3D" id="2.20.140.10">
    <property type="entry name" value="WGR domain"/>
    <property type="match status" value="1"/>
</dbReference>
<accession>A0A0E2YXJ6</accession>
<keyword evidence="2" id="KW-0614">Plasmid</keyword>
<geneLocation type="plasmid" evidence="2">
    <name>pA</name>
</geneLocation>
<proteinExistence type="predicted"/>
<dbReference type="HOGENOM" id="CLU_155888_0_1_6"/>
<dbReference type="InterPro" id="IPR036930">
    <property type="entry name" value="WGR_dom_sf"/>
</dbReference>
<dbReference type="EMBL" id="JPGN01000541">
    <property type="protein sequence ID" value="KFI17761.1"/>
    <property type="molecule type" value="Genomic_DNA"/>
</dbReference>
<dbReference type="Pfam" id="PF05406">
    <property type="entry name" value="WGR"/>
    <property type="match status" value="1"/>
</dbReference>
<comment type="caution">
    <text evidence="2">The sequence shown here is derived from an EMBL/GenBank/DDBJ whole genome shotgun (WGS) entry which is preliminary data.</text>
</comment>
<dbReference type="SMART" id="SM00773">
    <property type="entry name" value="WGR"/>
    <property type="match status" value="1"/>
</dbReference>